<sequence length="183" mass="21176">MVGRGVQIERRQPYRTEWPNEAEGFKGSIVDLELLRKQVKYSGNIGKLSMLDCLEVFERKAKNTVSFQTENVYSFEKEFQMLDFAVVFHLTIILYIIGFILKELTTSRRDSGTEYTFSKFADDTKLSGAVDLLEGRDAIQRDLNRPEEQVCTNLMKFNKAKCKVLHLGRDKPQYQYGLGDEQI</sequence>
<evidence type="ECO:0000313" key="2">
    <source>
        <dbReference type="EMBL" id="PKU49673.1"/>
    </source>
</evidence>
<keyword evidence="1" id="KW-0812">Transmembrane</keyword>
<evidence type="ECO:0000256" key="1">
    <source>
        <dbReference type="SAM" id="Phobius"/>
    </source>
</evidence>
<evidence type="ECO:0008006" key="4">
    <source>
        <dbReference type="Google" id="ProtNLM"/>
    </source>
</evidence>
<feature type="transmembrane region" description="Helical" evidence="1">
    <location>
        <begin position="81"/>
        <end position="101"/>
    </location>
</feature>
<dbReference type="Proteomes" id="UP000233556">
    <property type="component" value="Unassembled WGS sequence"/>
</dbReference>
<dbReference type="AlphaFoldDB" id="A0A2I0UUF3"/>
<reference evidence="3" key="1">
    <citation type="submission" date="2017-11" db="EMBL/GenBank/DDBJ databases">
        <authorList>
            <person name="Lima N.C."/>
            <person name="Parody-Merino A.M."/>
            <person name="Battley P.F."/>
            <person name="Fidler A.E."/>
            <person name="Prosdocimi F."/>
        </authorList>
    </citation>
    <scope>NUCLEOTIDE SEQUENCE [LARGE SCALE GENOMIC DNA]</scope>
</reference>
<evidence type="ECO:0000313" key="3">
    <source>
        <dbReference type="Proteomes" id="UP000233556"/>
    </source>
</evidence>
<keyword evidence="1" id="KW-0472">Membrane</keyword>
<protein>
    <recommendedName>
        <fullName evidence="4">Rna-directed dna polymerase from mobile element jockey-like</fullName>
    </recommendedName>
</protein>
<accession>A0A2I0UUF3</accession>
<keyword evidence="1" id="KW-1133">Transmembrane helix</keyword>
<reference evidence="3" key="2">
    <citation type="submission" date="2017-12" db="EMBL/GenBank/DDBJ databases">
        <title>Genome sequence of the Bar-tailed Godwit (Limosa lapponica baueri).</title>
        <authorList>
            <person name="Lima N.C.B."/>
            <person name="Parody-Merino A.M."/>
            <person name="Battley P.F."/>
            <person name="Fidler A.E."/>
            <person name="Prosdocimi F."/>
        </authorList>
    </citation>
    <scope>NUCLEOTIDE SEQUENCE [LARGE SCALE GENOMIC DNA]</scope>
</reference>
<dbReference type="OrthoDB" id="9036313at2759"/>
<gene>
    <name evidence="2" type="ORF">llap_57</name>
</gene>
<organism evidence="2 3">
    <name type="scientific">Limosa lapponica baueri</name>
    <dbReference type="NCBI Taxonomy" id="1758121"/>
    <lineage>
        <taxon>Eukaryota</taxon>
        <taxon>Metazoa</taxon>
        <taxon>Chordata</taxon>
        <taxon>Craniata</taxon>
        <taxon>Vertebrata</taxon>
        <taxon>Euteleostomi</taxon>
        <taxon>Archelosauria</taxon>
        <taxon>Archosauria</taxon>
        <taxon>Dinosauria</taxon>
        <taxon>Saurischia</taxon>
        <taxon>Theropoda</taxon>
        <taxon>Coelurosauria</taxon>
        <taxon>Aves</taxon>
        <taxon>Neognathae</taxon>
        <taxon>Neoaves</taxon>
        <taxon>Charadriiformes</taxon>
        <taxon>Scolopacidae</taxon>
        <taxon>Limosa</taxon>
    </lineage>
</organism>
<dbReference type="EMBL" id="KZ505635">
    <property type="protein sequence ID" value="PKU49673.1"/>
    <property type="molecule type" value="Genomic_DNA"/>
</dbReference>
<proteinExistence type="predicted"/>
<name>A0A2I0UUF3_LIMLA</name>
<keyword evidence="3" id="KW-1185">Reference proteome</keyword>
<dbReference type="PANTHER" id="PTHR33332">
    <property type="entry name" value="REVERSE TRANSCRIPTASE DOMAIN-CONTAINING PROTEIN"/>
    <property type="match status" value="1"/>
</dbReference>